<evidence type="ECO:0000313" key="2">
    <source>
        <dbReference type="Proteomes" id="UP000285865"/>
    </source>
</evidence>
<accession>A0A414ZRF9</accession>
<sequence length="605" mass="64023">MAEAHYLSDKDGKKFYPYAHASATYDNNGNTVENRLKALDKTTASAVQSVKIGTTEYKSGTTVTLPSYPTSLPASDVPSWAKEKTKPTYTAIEIGLGNVGNFKAVSTVASQGLTDTEKSNARANIGAQVAGSYASANHNHDDKYQAKGSYASASHTHDDRYYTQTEINTKLNGKANSSHTHGNGDITSLDASKITSGTISIDRLPQGALERLTVVADDTARFKLTSTSVQKGDTVKVTSTGKMYYVVDETKLSMEAGYEVYAAGTAASVPWSGVTGKPSTYIPSSHTHTKSQVTDFPTSMPANGGNSSTVNGHTVNADVPSGAKFTDTNTWRPQPDWNATSGDAVIKNKPVIPSVGNGTITITQNGASKGTFTMNQSGNTTIALTDTNTDTNTVTNIGTTSSNYTNGNILIQGRGATTVSKSGNTVTISSTNTDTNTWRPLGTTADTACAGNDSRLSNARPANGGTSTYANYVWATSHQGSWYQNSQWDGTYFQTNYKNSDNVLPMRVNNAGYADSAGSVAWSNVSGRPSSMPASDVYPWAKASSKPSYKASEVGAAAANHSHSNYLTGITKSMVTSALGYTPPRVIVQSSEPTISTNDEWLLEY</sequence>
<comment type="caution">
    <text evidence="1">The sequence shown here is derived from an EMBL/GenBank/DDBJ whole genome shotgun (WGS) entry which is preliminary data.</text>
</comment>
<name>A0A414ZRF9_9FIRM</name>
<dbReference type="EMBL" id="QRKN01000001">
    <property type="protein sequence ID" value="RHI25851.1"/>
    <property type="molecule type" value="Genomic_DNA"/>
</dbReference>
<protein>
    <submittedName>
        <fullName evidence="1">Uncharacterized protein</fullName>
    </submittedName>
</protein>
<reference evidence="1 2" key="1">
    <citation type="submission" date="2018-08" db="EMBL/GenBank/DDBJ databases">
        <title>A genome reference for cultivated species of the human gut microbiota.</title>
        <authorList>
            <person name="Zou Y."/>
            <person name="Xue W."/>
            <person name="Luo G."/>
        </authorList>
    </citation>
    <scope>NUCLEOTIDE SEQUENCE [LARGE SCALE GENOMIC DNA]</scope>
    <source>
        <strain evidence="1 2">AM16-11</strain>
    </source>
</reference>
<organism evidence="1 2">
    <name type="scientific">Agathobacter rectalis</name>
    <dbReference type="NCBI Taxonomy" id="39491"/>
    <lineage>
        <taxon>Bacteria</taxon>
        <taxon>Bacillati</taxon>
        <taxon>Bacillota</taxon>
        <taxon>Clostridia</taxon>
        <taxon>Lachnospirales</taxon>
        <taxon>Lachnospiraceae</taxon>
        <taxon>Agathobacter</taxon>
    </lineage>
</organism>
<dbReference type="Proteomes" id="UP000285865">
    <property type="component" value="Unassembled WGS sequence"/>
</dbReference>
<dbReference type="AlphaFoldDB" id="A0A414ZRF9"/>
<dbReference type="RefSeq" id="WP_118257327.1">
    <property type="nucleotide sequence ID" value="NZ_QRKN01000001.1"/>
</dbReference>
<evidence type="ECO:0000313" key="1">
    <source>
        <dbReference type="EMBL" id="RHI25851.1"/>
    </source>
</evidence>
<proteinExistence type="predicted"/>
<gene>
    <name evidence="1" type="ORF">DW172_04000</name>
</gene>